<dbReference type="Pfam" id="PF00173">
    <property type="entry name" value="Cyt-b5"/>
    <property type="match status" value="1"/>
</dbReference>
<comment type="similarity">
    <text evidence="2">Belongs to the cytochrome b5 family. MAPR subfamily.</text>
</comment>
<dbReference type="GO" id="GO:0016020">
    <property type="term" value="C:membrane"/>
    <property type="evidence" value="ECO:0007669"/>
    <property type="project" value="TreeGrafter"/>
</dbReference>
<evidence type="ECO:0000259" key="6">
    <source>
        <dbReference type="SMART" id="SM01117"/>
    </source>
</evidence>
<dbReference type="GO" id="GO:0012505">
    <property type="term" value="C:endomembrane system"/>
    <property type="evidence" value="ECO:0007669"/>
    <property type="project" value="TreeGrafter"/>
</dbReference>
<dbReference type="Ensembl" id="ENSATET00000006707.3">
    <property type="protein sequence ID" value="ENSATEP00000006594.1"/>
    <property type="gene ID" value="ENSATEG00000004642.3"/>
</dbReference>
<protein>
    <recommendedName>
        <fullName evidence="3">Neuferricin</fullName>
    </recommendedName>
    <alternativeName>
        <fullName evidence="4">Cytochrome b5 domain-containing protein 2</fullName>
    </alternativeName>
</protein>
<reference evidence="7" key="2">
    <citation type="submission" date="2025-08" db="UniProtKB">
        <authorList>
            <consortium name="Ensembl"/>
        </authorList>
    </citation>
    <scope>IDENTIFICATION</scope>
</reference>
<feature type="chain" id="PRO_5018661928" description="Neuferricin" evidence="5">
    <location>
        <begin position="26"/>
        <end position="250"/>
    </location>
</feature>
<keyword evidence="5" id="KW-0732">Signal</keyword>
<sequence length="250" mass="27298">MLSCVLVAFASVLLTVWLIPREWSGQFGNDSSQGPPVRLLSKSELSLYSGQEGSRGLYLAILGHVFDVHQGHKHYGPDGAYHFMAGKDASLSFITGDFTENGLTDDVSSLYPLQVLALYDWLAFYQRNYQFVGFVTGWFYGENGQPTEALLQVEASLAEGKRVRSQSEAERLRLPACNSEWSAASGGRVWCSTKSGGVKRDWAGVPRKLFSPGSTGVRCVCVENPSASEEDPNLQKYEGCPPHADSCSIG</sequence>
<evidence type="ECO:0000256" key="2">
    <source>
        <dbReference type="ARBA" id="ARBA00038357"/>
    </source>
</evidence>
<accession>A0A3Q1HGT2</accession>
<dbReference type="OrthoDB" id="10257697at2759"/>
<evidence type="ECO:0000313" key="8">
    <source>
        <dbReference type="Proteomes" id="UP000265040"/>
    </source>
</evidence>
<reference evidence="7" key="3">
    <citation type="submission" date="2025-09" db="UniProtKB">
        <authorList>
            <consortium name="Ensembl"/>
        </authorList>
    </citation>
    <scope>IDENTIFICATION</scope>
</reference>
<feature type="signal peptide" evidence="5">
    <location>
        <begin position="1"/>
        <end position="25"/>
    </location>
</feature>
<gene>
    <name evidence="7" type="primary">CYB5D2</name>
</gene>
<dbReference type="SMART" id="SM01117">
    <property type="entry name" value="Cyt-b5"/>
    <property type="match status" value="1"/>
</dbReference>
<dbReference type="Gene3D" id="3.10.120.10">
    <property type="entry name" value="Cytochrome b5-like heme/steroid binding domain"/>
    <property type="match status" value="1"/>
</dbReference>
<reference evidence="7" key="1">
    <citation type="submission" date="2021-04" db="EMBL/GenBank/DDBJ databases">
        <authorList>
            <consortium name="Wellcome Sanger Institute Data Sharing"/>
        </authorList>
    </citation>
    <scope>NUCLEOTIDE SEQUENCE [LARGE SCALE GENOMIC DNA]</scope>
</reference>
<evidence type="ECO:0000256" key="5">
    <source>
        <dbReference type="SAM" id="SignalP"/>
    </source>
</evidence>
<proteinExistence type="inferred from homology"/>
<organism evidence="7 8">
    <name type="scientific">Anabas testudineus</name>
    <name type="common">Climbing perch</name>
    <name type="synonym">Anthias testudineus</name>
    <dbReference type="NCBI Taxonomy" id="64144"/>
    <lineage>
        <taxon>Eukaryota</taxon>
        <taxon>Metazoa</taxon>
        <taxon>Chordata</taxon>
        <taxon>Craniata</taxon>
        <taxon>Vertebrata</taxon>
        <taxon>Euteleostomi</taxon>
        <taxon>Actinopterygii</taxon>
        <taxon>Neopterygii</taxon>
        <taxon>Teleostei</taxon>
        <taxon>Neoteleostei</taxon>
        <taxon>Acanthomorphata</taxon>
        <taxon>Anabantaria</taxon>
        <taxon>Anabantiformes</taxon>
        <taxon>Anabantoidei</taxon>
        <taxon>Anabantidae</taxon>
        <taxon>Anabas</taxon>
    </lineage>
</organism>
<comment type="function">
    <text evidence="1">Heme-binding protein which promotes neuronal but not astrocyte differentiation.</text>
</comment>
<dbReference type="InterPro" id="IPR050577">
    <property type="entry name" value="MAPR/NEUFC/NENF-like"/>
</dbReference>
<dbReference type="GeneTree" id="ENSGT00940000160156"/>
<dbReference type="STRING" id="64144.ENSATEP00000006594"/>
<keyword evidence="8" id="KW-1185">Reference proteome</keyword>
<feature type="domain" description="Cytochrome b5 heme-binding" evidence="6">
    <location>
        <begin position="40"/>
        <end position="136"/>
    </location>
</feature>
<dbReference type="InterPro" id="IPR036400">
    <property type="entry name" value="Cyt_B5-like_heme/steroid_sf"/>
</dbReference>
<dbReference type="PANTHER" id="PTHR10281">
    <property type="entry name" value="MEMBRANE-ASSOCIATED PROGESTERONE RECEPTOR COMPONENT-RELATED"/>
    <property type="match status" value="1"/>
</dbReference>
<dbReference type="InParanoid" id="A0A3Q1HGT2"/>
<dbReference type="InterPro" id="IPR001199">
    <property type="entry name" value="Cyt_B5-like_heme/steroid-bd"/>
</dbReference>
<dbReference type="PANTHER" id="PTHR10281:SF4">
    <property type="entry name" value="NEUFERRICIN"/>
    <property type="match status" value="1"/>
</dbReference>
<evidence type="ECO:0000256" key="3">
    <source>
        <dbReference type="ARBA" id="ARBA00039568"/>
    </source>
</evidence>
<dbReference type="FunCoup" id="A0A3Q1HGT2">
    <property type="interactions" value="1227"/>
</dbReference>
<name>A0A3Q1HGT2_ANATE</name>
<evidence type="ECO:0000256" key="4">
    <source>
        <dbReference type="ARBA" id="ARBA00042241"/>
    </source>
</evidence>
<dbReference type="AlphaFoldDB" id="A0A3Q1HGT2"/>
<dbReference type="Proteomes" id="UP000265040">
    <property type="component" value="Chromosome 14"/>
</dbReference>
<dbReference type="SUPFAM" id="SSF55856">
    <property type="entry name" value="Cytochrome b5-like heme/steroid binding domain"/>
    <property type="match status" value="1"/>
</dbReference>
<evidence type="ECO:0000256" key="1">
    <source>
        <dbReference type="ARBA" id="ARBA00037690"/>
    </source>
</evidence>
<dbReference type="OMA" id="GHKHYGP"/>
<evidence type="ECO:0000313" key="7">
    <source>
        <dbReference type="Ensembl" id="ENSATEP00000006594.1"/>
    </source>
</evidence>